<dbReference type="PANTHER" id="PTHR23089">
    <property type="entry name" value="HISTIDINE TRIAD HIT PROTEIN"/>
    <property type="match status" value="1"/>
</dbReference>
<protein>
    <recommendedName>
        <fullName evidence="4">HIT domain-containing protein</fullName>
    </recommendedName>
</protein>
<dbReference type="InterPro" id="IPR011146">
    <property type="entry name" value="HIT-like"/>
</dbReference>
<proteinExistence type="predicted"/>
<evidence type="ECO:0000259" key="4">
    <source>
        <dbReference type="PROSITE" id="PS51084"/>
    </source>
</evidence>
<dbReference type="AlphaFoldDB" id="A0A3S0Z5N5"/>
<dbReference type="Gene3D" id="3.30.428.10">
    <property type="entry name" value="HIT-like"/>
    <property type="match status" value="1"/>
</dbReference>
<organism evidence="5 6">
    <name type="scientific">Elysia chlorotica</name>
    <name type="common">Eastern emerald elysia</name>
    <name type="synonym">Sea slug</name>
    <dbReference type="NCBI Taxonomy" id="188477"/>
    <lineage>
        <taxon>Eukaryota</taxon>
        <taxon>Metazoa</taxon>
        <taxon>Spiralia</taxon>
        <taxon>Lophotrochozoa</taxon>
        <taxon>Mollusca</taxon>
        <taxon>Gastropoda</taxon>
        <taxon>Heterobranchia</taxon>
        <taxon>Euthyneura</taxon>
        <taxon>Panpulmonata</taxon>
        <taxon>Sacoglossa</taxon>
        <taxon>Placobranchoidea</taxon>
        <taxon>Plakobranchidae</taxon>
        <taxon>Elysia</taxon>
    </lineage>
</organism>
<dbReference type="InterPro" id="IPR019808">
    <property type="entry name" value="Histidine_triad_CS"/>
</dbReference>
<comment type="caution">
    <text evidence="5">The sequence shown here is derived from an EMBL/GenBank/DDBJ whole genome shotgun (WGS) entry which is preliminary data.</text>
</comment>
<dbReference type="FunFam" id="3.30.428.10:FF:000005">
    <property type="entry name" value="Histidine triad nucleotide-binding protein 1"/>
    <property type="match status" value="1"/>
</dbReference>
<feature type="active site" description="Tele-AMP-histidine intermediate" evidence="1">
    <location>
        <position position="109"/>
    </location>
</feature>
<evidence type="ECO:0000313" key="6">
    <source>
        <dbReference type="Proteomes" id="UP000271974"/>
    </source>
</evidence>
<gene>
    <name evidence="5" type="ORF">EGW08_022339</name>
</gene>
<dbReference type="Proteomes" id="UP000271974">
    <property type="component" value="Unassembled WGS sequence"/>
</dbReference>
<dbReference type="SUPFAM" id="SSF54197">
    <property type="entry name" value="HIT-like"/>
    <property type="match status" value="1"/>
</dbReference>
<feature type="short sequence motif" description="Histidine triad motif" evidence="2 3">
    <location>
        <begin position="107"/>
        <end position="111"/>
    </location>
</feature>
<keyword evidence="6" id="KW-1185">Reference proteome</keyword>
<feature type="domain" description="HIT" evidence="4">
    <location>
        <begin position="15"/>
        <end position="123"/>
    </location>
</feature>
<dbReference type="InterPro" id="IPR001310">
    <property type="entry name" value="Histidine_triad_HIT"/>
</dbReference>
<reference evidence="5 6" key="1">
    <citation type="submission" date="2019-01" db="EMBL/GenBank/DDBJ databases">
        <title>A draft genome assembly of the solar-powered sea slug Elysia chlorotica.</title>
        <authorList>
            <person name="Cai H."/>
            <person name="Li Q."/>
            <person name="Fang X."/>
            <person name="Li J."/>
            <person name="Curtis N.E."/>
            <person name="Altenburger A."/>
            <person name="Shibata T."/>
            <person name="Feng M."/>
            <person name="Maeda T."/>
            <person name="Schwartz J.A."/>
            <person name="Shigenobu S."/>
            <person name="Lundholm N."/>
            <person name="Nishiyama T."/>
            <person name="Yang H."/>
            <person name="Hasebe M."/>
            <person name="Li S."/>
            <person name="Pierce S.K."/>
            <person name="Wang J."/>
        </authorList>
    </citation>
    <scope>NUCLEOTIDE SEQUENCE [LARGE SCALE GENOMIC DNA]</scope>
    <source>
        <strain evidence="5">EC2010</strain>
        <tissue evidence="5">Whole organism of an adult</tissue>
    </source>
</reference>
<name>A0A3S0Z5N5_ELYCH</name>
<dbReference type="EMBL" id="RQTK01001543">
    <property type="protein sequence ID" value="RUS69898.1"/>
    <property type="molecule type" value="Genomic_DNA"/>
</dbReference>
<dbReference type="InterPro" id="IPR036265">
    <property type="entry name" value="HIT-like_sf"/>
</dbReference>
<accession>A0A3S0Z5N5</accession>
<dbReference type="CDD" id="cd01276">
    <property type="entry name" value="PKCI_related"/>
    <property type="match status" value="1"/>
</dbReference>
<dbReference type="OrthoDB" id="672793at2759"/>
<dbReference type="STRING" id="188477.A0A3S0Z5N5"/>
<evidence type="ECO:0000256" key="3">
    <source>
        <dbReference type="PROSITE-ProRule" id="PRU00464"/>
    </source>
</evidence>
<evidence type="ECO:0000313" key="5">
    <source>
        <dbReference type="EMBL" id="RUS69898.1"/>
    </source>
</evidence>
<dbReference type="Pfam" id="PF01230">
    <property type="entry name" value="HIT"/>
    <property type="match status" value="1"/>
</dbReference>
<evidence type="ECO:0000256" key="2">
    <source>
        <dbReference type="PIRSR" id="PIRSR601310-3"/>
    </source>
</evidence>
<evidence type="ECO:0000256" key="1">
    <source>
        <dbReference type="PIRSR" id="PIRSR601310-1"/>
    </source>
</evidence>
<sequence length="123" mass="13539">MKMDGEIMQAGGDTIFGQIIRGEIKTDFLHEDDQCVAFDDIEPQAPVHFLVVPKKPVPRLSDAQDSDEKLMGHLMLVARAVAKQKGLSDGFRLIVNDGPEGGQEVMHIHVHVMGGRQLTWPPG</sequence>
<dbReference type="PROSITE" id="PS51084">
    <property type="entry name" value="HIT_2"/>
    <property type="match status" value="1"/>
</dbReference>
<dbReference type="GO" id="GO:0003824">
    <property type="term" value="F:catalytic activity"/>
    <property type="evidence" value="ECO:0007669"/>
    <property type="project" value="InterPro"/>
</dbReference>
<dbReference type="PRINTS" id="PR00332">
    <property type="entry name" value="HISTRIAD"/>
</dbReference>
<dbReference type="PROSITE" id="PS00892">
    <property type="entry name" value="HIT_1"/>
    <property type="match status" value="1"/>
</dbReference>